<evidence type="ECO:0000256" key="11">
    <source>
        <dbReference type="SAM" id="Phobius"/>
    </source>
</evidence>
<evidence type="ECO:0000313" key="13">
    <source>
        <dbReference type="EMBL" id="AWT61033.1"/>
    </source>
</evidence>
<dbReference type="Pfam" id="PF02163">
    <property type="entry name" value="Peptidase_M50"/>
    <property type="match status" value="1"/>
</dbReference>
<dbReference type="PANTHER" id="PTHR42837:SF2">
    <property type="entry name" value="MEMBRANE METALLOPROTEASE ARASP2, CHLOROPLASTIC-RELATED"/>
    <property type="match status" value="1"/>
</dbReference>
<dbReference type="GO" id="GO:0006508">
    <property type="term" value="P:proteolysis"/>
    <property type="evidence" value="ECO:0007669"/>
    <property type="project" value="UniProtKB-KW"/>
</dbReference>
<dbReference type="InterPro" id="IPR004387">
    <property type="entry name" value="Pept_M50_Zn"/>
</dbReference>
<dbReference type="SUPFAM" id="SSF50156">
    <property type="entry name" value="PDZ domain-like"/>
    <property type="match status" value="3"/>
</dbReference>
<dbReference type="KEGG" id="mtar:DF168_02259"/>
<feature type="domain" description="PDZ" evidence="12">
    <location>
        <begin position="226"/>
        <end position="303"/>
    </location>
</feature>
<evidence type="ECO:0000256" key="6">
    <source>
        <dbReference type="ARBA" id="ARBA00022801"/>
    </source>
</evidence>
<proteinExistence type="inferred from homology"/>
<evidence type="ECO:0000256" key="9">
    <source>
        <dbReference type="ARBA" id="ARBA00023049"/>
    </source>
</evidence>
<feature type="transmembrane region" description="Helical" evidence="11">
    <location>
        <begin position="16"/>
        <end position="38"/>
    </location>
</feature>
<organism evidence="13 14">
    <name type="scientific">Candidatus Moanibacter tarae</name>
    <dbReference type="NCBI Taxonomy" id="2200854"/>
    <lineage>
        <taxon>Bacteria</taxon>
        <taxon>Pseudomonadati</taxon>
        <taxon>Verrucomicrobiota</taxon>
        <taxon>Opitutia</taxon>
        <taxon>Puniceicoccales</taxon>
        <taxon>Puniceicoccales incertae sedis</taxon>
        <taxon>Candidatus Moanibacter</taxon>
    </lineage>
</organism>
<dbReference type="EC" id="3.4.24.-" evidence="13"/>
<dbReference type="Proteomes" id="UP000247465">
    <property type="component" value="Chromosome"/>
</dbReference>
<gene>
    <name evidence="13" type="ORF">DF168_02259</name>
</gene>
<dbReference type="AlphaFoldDB" id="A0A2Z4AF86"/>
<name>A0A2Z4AF86_9BACT</name>
<keyword evidence="4 13" id="KW-0645">Protease</keyword>
<dbReference type="CDD" id="cd06163">
    <property type="entry name" value="S2P-M50_PDZ_RseP-like"/>
    <property type="match status" value="1"/>
</dbReference>
<keyword evidence="6 13" id="KW-0378">Hydrolase</keyword>
<feature type="transmembrane region" description="Helical" evidence="11">
    <location>
        <begin position="108"/>
        <end position="132"/>
    </location>
</feature>
<evidence type="ECO:0000256" key="5">
    <source>
        <dbReference type="ARBA" id="ARBA00022692"/>
    </source>
</evidence>
<sequence>MNPAVIQPLFANTWSLFLIILLFGGSIFVHELGHFLAAKRRGLKIERFSIGFGPKVISWNRGGIEYCISLLPIGGYVALPQLAELGAVEGRHAQSAEELPPISFTDKLIVSVMGAVFNIIFAFVISSILWGVGQPSSEEAQTTVIGHVGKTLTLDENTEVEGPAFAAGLRPGDRVLAIDDQEVSNFSELIHTLITGSGRDDTGSPKAVFTIERDGKIFKLDVFPQLVEINPASGERLRLIDIRPAHSLIVKRIEDDSPASRSGLKIDDQVLAIDGIKMFSLRSFIEYLIETGDRSVVLTIDRNGDIFDTAIEPEAVAFTKPLGKLTVKDIKREATLTLQPIYRSDERPADPANPSSPSVLTVHHLDDPTGLVFSGIFSGDRIQSVSRSSYTSLESWVELVNESPEGTLSLIIERESETKHFAILGTASASLISPQKRPMIGAQLGGRQMTIYLNPIEQFTEIIQTTFQVLGSLVSTKSDIGFRNLSGPPGIIRAIDQLSKIDIRLVLWFVCLLNINLAILNLLPIPVLDGGHIAFATLAKIRGKPLPPGVIVRTQGIFMLLLFSLIIYVSFFDIRRWQGDNKAERQFELQNSLHIKPVFSSSSPFDDQ</sequence>
<feature type="transmembrane region" description="Helical" evidence="11">
    <location>
        <begin position="59"/>
        <end position="79"/>
    </location>
</feature>
<evidence type="ECO:0000256" key="3">
    <source>
        <dbReference type="ARBA" id="ARBA00007931"/>
    </source>
</evidence>
<feature type="transmembrane region" description="Helical" evidence="11">
    <location>
        <begin position="550"/>
        <end position="572"/>
    </location>
</feature>
<keyword evidence="8 11" id="KW-1133">Transmembrane helix</keyword>
<comment type="cofactor">
    <cofactor evidence="1">
        <name>Zn(2+)</name>
        <dbReference type="ChEBI" id="CHEBI:29105"/>
    </cofactor>
</comment>
<keyword evidence="10 11" id="KW-0472">Membrane</keyword>
<dbReference type="InterPro" id="IPR041489">
    <property type="entry name" value="PDZ_6"/>
</dbReference>
<dbReference type="GO" id="GO:0004222">
    <property type="term" value="F:metalloendopeptidase activity"/>
    <property type="evidence" value="ECO:0007669"/>
    <property type="project" value="InterPro"/>
</dbReference>
<keyword evidence="7" id="KW-0862">Zinc</keyword>
<dbReference type="GO" id="GO:0016020">
    <property type="term" value="C:membrane"/>
    <property type="evidence" value="ECO:0007669"/>
    <property type="project" value="UniProtKB-SubCell"/>
</dbReference>
<evidence type="ECO:0000256" key="2">
    <source>
        <dbReference type="ARBA" id="ARBA00004141"/>
    </source>
</evidence>
<dbReference type="NCBIfam" id="TIGR00054">
    <property type="entry name" value="RIP metalloprotease RseP"/>
    <property type="match status" value="1"/>
</dbReference>
<evidence type="ECO:0000256" key="10">
    <source>
        <dbReference type="ARBA" id="ARBA00023136"/>
    </source>
</evidence>
<comment type="similarity">
    <text evidence="3">Belongs to the peptidase M50B family.</text>
</comment>
<dbReference type="Pfam" id="PF17820">
    <property type="entry name" value="PDZ_6"/>
    <property type="match status" value="1"/>
</dbReference>
<comment type="subcellular location">
    <subcellularLocation>
        <location evidence="2">Membrane</location>
        <topology evidence="2">Multi-pass membrane protein</topology>
    </subcellularLocation>
</comment>
<reference evidence="13 14" key="1">
    <citation type="submission" date="2018-06" db="EMBL/GenBank/DDBJ databases">
        <title>Draft Genome Sequence of a Novel Marine Bacterium Related to the Verrucomicrobia.</title>
        <authorList>
            <person name="Vosseberg J."/>
            <person name="Martijn J."/>
            <person name="Ettema T.J.G."/>
        </authorList>
    </citation>
    <scope>NUCLEOTIDE SEQUENCE [LARGE SCALE GENOMIC DNA]</scope>
    <source>
        <strain evidence="13">TARA_B100001123</strain>
    </source>
</reference>
<evidence type="ECO:0000259" key="12">
    <source>
        <dbReference type="PROSITE" id="PS50106"/>
    </source>
</evidence>
<evidence type="ECO:0000256" key="1">
    <source>
        <dbReference type="ARBA" id="ARBA00001947"/>
    </source>
</evidence>
<dbReference type="InterPro" id="IPR001478">
    <property type="entry name" value="PDZ"/>
</dbReference>
<dbReference type="EMBL" id="CP029803">
    <property type="protein sequence ID" value="AWT61033.1"/>
    <property type="molecule type" value="Genomic_DNA"/>
</dbReference>
<dbReference type="Gene3D" id="2.30.42.10">
    <property type="match status" value="2"/>
</dbReference>
<dbReference type="PANTHER" id="PTHR42837">
    <property type="entry name" value="REGULATOR OF SIGMA-E PROTEASE RSEP"/>
    <property type="match status" value="1"/>
</dbReference>
<dbReference type="SMART" id="SM00228">
    <property type="entry name" value="PDZ"/>
    <property type="match status" value="2"/>
</dbReference>
<dbReference type="InterPro" id="IPR036034">
    <property type="entry name" value="PDZ_sf"/>
</dbReference>
<evidence type="ECO:0000256" key="7">
    <source>
        <dbReference type="ARBA" id="ARBA00022833"/>
    </source>
</evidence>
<feature type="transmembrane region" description="Helical" evidence="11">
    <location>
        <begin position="505"/>
        <end position="525"/>
    </location>
</feature>
<keyword evidence="5 11" id="KW-0812">Transmembrane</keyword>
<keyword evidence="9 13" id="KW-0482">Metalloprotease</keyword>
<accession>A0A2Z4AF86</accession>
<dbReference type="InterPro" id="IPR008915">
    <property type="entry name" value="Peptidase_M50"/>
</dbReference>
<evidence type="ECO:0000256" key="4">
    <source>
        <dbReference type="ARBA" id="ARBA00022670"/>
    </source>
</evidence>
<evidence type="ECO:0000256" key="8">
    <source>
        <dbReference type="ARBA" id="ARBA00022989"/>
    </source>
</evidence>
<dbReference type="PROSITE" id="PS50106">
    <property type="entry name" value="PDZ"/>
    <property type="match status" value="1"/>
</dbReference>
<protein>
    <submittedName>
        <fullName evidence="13">Zinc metalloprotease</fullName>
        <ecNumber evidence="13">3.4.24.-</ecNumber>
    </submittedName>
</protein>
<evidence type="ECO:0000313" key="14">
    <source>
        <dbReference type="Proteomes" id="UP000247465"/>
    </source>
</evidence>